<feature type="compositionally biased region" description="Basic and acidic residues" evidence="1">
    <location>
        <begin position="71"/>
        <end position="89"/>
    </location>
</feature>
<keyword evidence="3" id="KW-1185">Reference proteome</keyword>
<comment type="caution">
    <text evidence="2">The sequence shown here is derived from an EMBL/GenBank/DDBJ whole genome shotgun (WGS) entry which is preliminary data.</text>
</comment>
<organism evidence="2 3">
    <name type="scientific">Tanacetum coccineum</name>
    <dbReference type="NCBI Taxonomy" id="301880"/>
    <lineage>
        <taxon>Eukaryota</taxon>
        <taxon>Viridiplantae</taxon>
        <taxon>Streptophyta</taxon>
        <taxon>Embryophyta</taxon>
        <taxon>Tracheophyta</taxon>
        <taxon>Spermatophyta</taxon>
        <taxon>Magnoliopsida</taxon>
        <taxon>eudicotyledons</taxon>
        <taxon>Gunneridae</taxon>
        <taxon>Pentapetalae</taxon>
        <taxon>asterids</taxon>
        <taxon>campanulids</taxon>
        <taxon>Asterales</taxon>
        <taxon>Asteraceae</taxon>
        <taxon>Asteroideae</taxon>
        <taxon>Anthemideae</taxon>
        <taxon>Anthemidinae</taxon>
        <taxon>Tanacetum</taxon>
    </lineage>
</organism>
<reference evidence="2" key="1">
    <citation type="journal article" date="2022" name="Int. J. Mol. Sci.">
        <title>Draft Genome of Tanacetum Coccineum: Genomic Comparison of Closely Related Tanacetum-Family Plants.</title>
        <authorList>
            <person name="Yamashiro T."/>
            <person name="Shiraishi A."/>
            <person name="Nakayama K."/>
            <person name="Satake H."/>
        </authorList>
    </citation>
    <scope>NUCLEOTIDE SEQUENCE</scope>
</reference>
<dbReference type="Proteomes" id="UP001151760">
    <property type="component" value="Unassembled WGS sequence"/>
</dbReference>
<feature type="compositionally biased region" description="Low complexity" evidence="1">
    <location>
        <begin position="35"/>
        <end position="50"/>
    </location>
</feature>
<evidence type="ECO:0000313" key="2">
    <source>
        <dbReference type="EMBL" id="GJT53128.1"/>
    </source>
</evidence>
<feature type="compositionally biased region" description="Polar residues" evidence="1">
    <location>
        <begin position="111"/>
        <end position="120"/>
    </location>
</feature>
<protein>
    <submittedName>
        <fullName evidence="2">Uncharacterized protein</fullName>
    </submittedName>
</protein>
<accession>A0ABQ5EQA5</accession>
<gene>
    <name evidence="2" type="ORF">Tco_0988182</name>
</gene>
<proteinExistence type="predicted"/>
<feature type="region of interest" description="Disordered" evidence="1">
    <location>
        <begin position="1"/>
        <end position="120"/>
    </location>
</feature>
<reference evidence="2" key="2">
    <citation type="submission" date="2022-01" db="EMBL/GenBank/DDBJ databases">
        <authorList>
            <person name="Yamashiro T."/>
            <person name="Shiraishi A."/>
            <person name="Satake H."/>
            <person name="Nakayama K."/>
        </authorList>
    </citation>
    <scope>NUCLEOTIDE SEQUENCE</scope>
</reference>
<evidence type="ECO:0000313" key="3">
    <source>
        <dbReference type="Proteomes" id="UP001151760"/>
    </source>
</evidence>
<evidence type="ECO:0000256" key="1">
    <source>
        <dbReference type="SAM" id="MobiDB-lite"/>
    </source>
</evidence>
<sequence length="219" mass="24684">MDVTKDPSAQSEQGLKKRKTSKDAKPTKGRKAKESQSGSSKGTKSQPKSSRMFVQSEEPEFEVADSNMQQDQERNLSNDNDELMKETVSKCDWFTKPTQPQEPTDPDWNDRNTPQQGPTQSWLMTLASSADKSLKTFDELISTPIDFSAYIMNGLKITNLTQETLLEPAFKLLKGTCTNYIELEYDLKNAIGSLEKLDWENPKGGDYPFDLTNLPYPLA</sequence>
<name>A0ABQ5EQA5_9ASTR</name>
<dbReference type="EMBL" id="BQNB010016559">
    <property type="protein sequence ID" value="GJT53128.1"/>
    <property type="molecule type" value="Genomic_DNA"/>
</dbReference>